<keyword evidence="2 4" id="KW-0808">Transferase</keyword>
<keyword evidence="4" id="KW-0443">Lipid metabolism</keyword>
<comment type="catalytic activity">
    <reaction evidence="4">
        <text>a 1-acyl-sn-glycero-3-phosphate + an acyl-CoA = a 1,2-diacyl-sn-glycero-3-phosphate + CoA</text>
        <dbReference type="Rhea" id="RHEA:19709"/>
        <dbReference type="ChEBI" id="CHEBI:57287"/>
        <dbReference type="ChEBI" id="CHEBI:57970"/>
        <dbReference type="ChEBI" id="CHEBI:58342"/>
        <dbReference type="ChEBI" id="CHEBI:58608"/>
        <dbReference type="EC" id="2.3.1.51"/>
    </reaction>
</comment>
<dbReference type="OrthoDB" id="202234at2759"/>
<dbReference type="Proteomes" id="UP000232875">
    <property type="component" value="Unassembled WGS sequence"/>
</dbReference>
<comment type="similarity">
    <text evidence="1 4">Belongs to the 1-acyl-sn-glycerol-3-phosphate acyltransferase family.</text>
</comment>
<name>A0A2N1JAP5_9BASI</name>
<organism evidence="8 9">
    <name type="scientific">Malassezia vespertilionis</name>
    <dbReference type="NCBI Taxonomy" id="2020962"/>
    <lineage>
        <taxon>Eukaryota</taxon>
        <taxon>Fungi</taxon>
        <taxon>Dikarya</taxon>
        <taxon>Basidiomycota</taxon>
        <taxon>Ustilaginomycotina</taxon>
        <taxon>Malasseziomycetes</taxon>
        <taxon>Malasseziales</taxon>
        <taxon>Malasseziaceae</taxon>
        <taxon>Malassezia</taxon>
    </lineage>
</organism>
<evidence type="ECO:0000313" key="8">
    <source>
        <dbReference type="EMBL" id="PKI83625.1"/>
    </source>
</evidence>
<keyword evidence="4" id="KW-1208">Phospholipid metabolism</keyword>
<proteinExistence type="inferred from homology"/>
<gene>
    <name evidence="8" type="primary">SLC1_2</name>
    <name evidence="8" type="ORF">MVES_002603</name>
</gene>
<dbReference type="GO" id="GO:0005783">
    <property type="term" value="C:endoplasmic reticulum"/>
    <property type="evidence" value="ECO:0007669"/>
    <property type="project" value="TreeGrafter"/>
</dbReference>
<dbReference type="InterPro" id="IPR002123">
    <property type="entry name" value="Plipid/glycerol_acylTrfase"/>
</dbReference>
<reference evidence="8 9" key="1">
    <citation type="submission" date="2017-10" db="EMBL/GenBank/DDBJ databases">
        <title>A novel species of cold-tolerant Malassezia isolated from bats.</title>
        <authorList>
            <person name="Lorch J.M."/>
            <person name="Palmer J.M."/>
            <person name="Vanderwolf K.J."/>
            <person name="Schmidt K.Z."/>
            <person name="Verant M.L."/>
            <person name="Weller T.J."/>
            <person name="Blehert D.S."/>
        </authorList>
    </citation>
    <scope>NUCLEOTIDE SEQUENCE [LARGE SCALE GENOMIC DNA]</scope>
    <source>
        <strain evidence="8 9">NWHC:44797-103</strain>
    </source>
</reference>
<dbReference type="GO" id="GO:0016020">
    <property type="term" value="C:membrane"/>
    <property type="evidence" value="ECO:0007669"/>
    <property type="project" value="InterPro"/>
</dbReference>
<evidence type="ECO:0000259" key="7">
    <source>
        <dbReference type="SMART" id="SM00563"/>
    </source>
</evidence>
<dbReference type="EC" id="2.3.1.51" evidence="4"/>
<evidence type="ECO:0000256" key="1">
    <source>
        <dbReference type="ARBA" id="ARBA00008655"/>
    </source>
</evidence>
<keyword evidence="4" id="KW-0594">Phospholipid biosynthesis</keyword>
<feature type="transmembrane region" description="Helical" evidence="6">
    <location>
        <begin position="33"/>
        <end position="56"/>
    </location>
</feature>
<dbReference type="PANTHER" id="PTHR10434:SF11">
    <property type="entry name" value="1-ACYL-SN-GLYCEROL-3-PHOSPHATE ACYLTRANSFERASE"/>
    <property type="match status" value="1"/>
</dbReference>
<dbReference type="GO" id="GO:0006654">
    <property type="term" value="P:phosphatidic acid biosynthetic process"/>
    <property type="evidence" value="ECO:0007669"/>
    <property type="project" value="TreeGrafter"/>
</dbReference>
<dbReference type="AlphaFoldDB" id="A0A2N1JAP5"/>
<evidence type="ECO:0000256" key="5">
    <source>
        <dbReference type="SAM" id="MobiDB-lite"/>
    </source>
</evidence>
<dbReference type="NCBIfam" id="TIGR00530">
    <property type="entry name" value="AGP_acyltrn"/>
    <property type="match status" value="1"/>
</dbReference>
<evidence type="ECO:0000256" key="3">
    <source>
        <dbReference type="ARBA" id="ARBA00023315"/>
    </source>
</evidence>
<protein>
    <recommendedName>
        <fullName evidence="4">1-acyl-sn-glycerol-3-phosphate acyltransferase</fullName>
        <ecNumber evidence="4">2.3.1.51</ecNumber>
    </recommendedName>
</protein>
<evidence type="ECO:0000256" key="2">
    <source>
        <dbReference type="ARBA" id="ARBA00022679"/>
    </source>
</evidence>
<keyword evidence="9" id="KW-1185">Reference proteome</keyword>
<feature type="domain" description="Phospholipid/glycerol acyltransferase" evidence="7">
    <location>
        <begin position="98"/>
        <end position="215"/>
    </location>
</feature>
<evidence type="ECO:0000256" key="4">
    <source>
        <dbReference type="RuleBase" id="RU361267"/>
    </source>
</evidence>
<dbReference type="EMBL" id="KZ454991">
    <property type="protein sequence ID" value="PKI83625.1"/>
    <property type="molecule type" value="Genomic_DNA"/>
</dbReference>
<dbReference type="Pfam" id="PF01553">
    <property type="entry name" value="Acyltransferase"/>
    <property type="match status" value="1"/>
</dbReference>
<dbReference type="GeneID" id="80902262"/>
<keyword evidence="4" id="KW-0444">Lipid biosynthesis</keyword>
<dbReference type="SUPFAM" id="SSF69593">
    <property type="entry name" value="Glycerol-3-phosphate (1)-acyltransferase"/>
    <property type="match status" value="1"/>
</dbReference>
<keyword evidence="3 4" id="KW-0012">Acyltransferase</keyword>
<dbReference type="STRING" id="2020962.A0A2N1JAP5"/>
<keyword evidence="6" id="KW-1133">Transmembrane helix</keyword>
<dbReference type="CDD" id="cd07989">
    <property type="entry name" value="LPLAT_AGPAT-like"/>
    <property type="match status" value="1"/>
</dbReference>
<evidence type="ECO:0000256" key="6">
    <source>
        <dbReference type="SAM" id="Phobius"/>
    </source>
</evidence>
<keyword evidence="6" id="KW-0472">Membrane</keyword>
<evidence type="ECO:0000313" key="9">
    <source>
        <dbReference type="Proteomes" id="UP000232875"/>
    </source>
</evidence>
<dbReference type="RefSeq" id="XP_056063552.1">
    <property type="nucleotide sequence ID" value="XM_056207577.1"/>
</dbReference>
<sequence>MGILSKELVASFGGATFLLKLVGTRYPKVRFYANFIIYMTCMAICSILGVVYSILLSLVGRRYNTQWWVARSFYKMISSLLGIRITVDGEKNLDHRPAIVLGNHQSILDIYYLGRIFPSNGVVMAKKELRWVPLLGQFMVLGGNVFIDRQSRASALRTMKEAGQHMRKHKLALFAFPEGTRSHTPVPDLLDFKKGIFHLAIETQLPIIPLVCQNYHNLYDSSTRMEGGNIRISVLPPISTKGCTVKDTDRLISTVRNAMLARAKQLGSVPAPGEPQHGASSAALKPKM</sequence>
<dbReference type="InterPro" id="IPR004552">
    <property type="entry name" value="AGP_acyltrans"/>
</dbReference>
<comment type="domain">
    <text evidence="4">The HXXXXD motif is essential for acyltransferase activity and may constitute the binding site for the phosphate moiety of the glycerol-3-phosphate.</text>
</comment>
<accession>A0A2N1JAP5</accession>
<dbReference type="SMART" id="SM00563">
    <property type="entry name" value="PlsC"/>
    <property type="match status" value="1"/>
</dbReference>
<dbReference type="GO" id="GO:0003841">
    <property type="term" value="F:1-acylglycerol-3-phosphate O-acyltransferase activity"/>
    <property type="evidence" value="ECO:0007669"/>
    <property type="project" value="UniProtKB-UniRule"/>
</dbReference>
<feature type="region of interest" description="Disordered" evidence="5">
    <location>
        <begin position="266"/>
        <end position="288"/>
    </location>
</feature>
<keyword evidence="6" id="KW-0812">Transmembrane</keyword>
<dbReference type="PANTHER" id="PTHR10434">
    <property type="entry name" value="1-ACYL-SN-GLYCEROL-3-PHOSPHATE ACYLTRANSFERASE"/>
    <property type="match status" value="1"/>
</dbReference>